<accession>A0ABP0SAJ2</accession>
<sequence>MDLFIFVLWASAVGALSESWMTDGPTDHTRLQIGSHEVKREWMMNDLKAKLRALDGGVCPKSLPAHGIGADFDYGIGCAFVEKNLAGAEGKGCRCPSVLDVCATEPRFRSVRQLDPMADRTVPVFGYCRTGAWVFALGGMLLLGALGGTAVLLKRRSRVDVSRREAGHTPAKAAAKLRALDGGFCPKSFPGILGFDYGIGCAFREKSLAGVEGKGCRCPSVLDVCATQPRFRRVDQLDSIMAERTVPVFGYCRTGAWVFALGGMLLLGALGGTAVLLKRRNRIEVSRREAGQTRAKAAAG</sequence>
<keyword evidence="1" id="KW-0812">Transmembrane</keyword>
<feature type="transmembrane region" description="Helical" evidence="1">
    <location>
        <begin position="256"/>
        <end position="277"/>
    </location>
</feature>
<feature type="transmembrane region" description="Helical" evidence="1">
    <location>
        <begin position="132"/>
        <end position="153"/>
    </location>
</feature>
<keyword evidence="2" id="KW-0732">Signal</keyword>
<dbReference type="Proteomes" id="UP001642464">
    <property type="component" value="Unassembled WGS sequence"/>
</dbReference>
<reference evidence="3 4" key="1">
    <citation type="submission" date="2024-02" db="EMBL/GenBank/DDBJ databases">
        <authorList>
            <person name="Chen Y."/>
            <person name="Shah S."/>
            <person name="Dougan E. K."/>
            <person name="Thang M."/>
            <person name="Chan C."/>
        </authorList>
    </citation>
    <scope>NUCLEOTIDE SEQUENCE [LARGE SCALE GENOMIC DNA]</scope>
</reference>
<gene>
    <name evidence="3" type="ORF">SCF082_LOCUS50802</name>
</gene>
<feature type="signal peptide" evidence="2">
    <location>
        <begin position="1"/>
        <end position="17"/>
    </location>
</feature>
<organism evidence="3 4">
    <name type="scientific">Durusdinium trenchii</name>
    <dbReference type="NCBI Taxonomy" id="1381693"/>
    <lineage>
        <taxon>Eukaryota</taxon>
        <taxon>Sar</taxon>
        <taxon>Alveolata</taxon>
        <taxon>Dinophyceae</taxon>
        <taxon>Suessiales</taxon>
        <taxon>Symbiodiniaceae</taxon>
        <taxon>Durusdinium</taxon>
    </lineage>
</organism>
<name>A0ABP0SAJ2_9DINO</name>
<proteinExistence type="predicted"/>
<keyword evidence="1" id="KW-1133">Transmembrane helix</keyword>
<comment type="caution">
    <text evidence="3">The sequence shown here is derived from an EMBL/GenBank/DDBJ whole genome shotgun (WGS) entry which is preliminary data.</text>
</comment>
<evidence type="ECO:0000313" key="4">
    <source>
        <dbReference type="Proteomes" id="UP001642464"/>
    </source>
</evidence>
<evidence type="ECO:0000313" key="3">
    <source>
        <dbReference type="EMBL" id="CAK9109329.1"/>
    </source>
</evidence>
<keyword evidence="1" id="KW-0472">Membrane</keyword>
<protein>
    <submittedName>
        <fullName evidence="3">Uncharacterized protein</fullName>
    </submittedName>
</protein>
<dbReference type="EMBL" id="CAXAMM010043273">
    <property type="protein sequence ID" value="CAK9109329.1"/>
    <property type="molecule type" value="Genomic_DNA"/>
</dbReference>
<evidence type="ECO:0000256" key="1">
    <source>
        <dbReference type="SAM" id="Phobius"/>
    </source>
</evidence>
<evidence type="ECO:0000256" key="2">
    <source>
        <dbReference type="SAM" id="SignalP"/>
    </source>
</evidence>
<feature type="chain" id="PRO_5047126627" evidence="2">
    <location>
        <begin position="18"/>
        <end position="300"/>
    </location>
</feature>
<keyword evidence="4" id="KW-1185">Reference proteome</keyword>